<dbReference type="InterPro" id="IPR017853">
    <property type="entry name" value="GH"/>
</dbReference>
<protein>
    <recommendedName>
        <fullName evidence="3">Glycoside hydrolase family 42 N-terminal domain-containing protein</fullName>
    </recommendedName>
</protein>
<dbReference type="SUPFAM" id="SSF51445">
    <property type="entry name" value="(Trans)glycosidases"/>
    <property type="match status" value="1"/>
</dbReference>
<evidence type="ECO:0008006" key="3">
    <source>
        <dbReference type="Google" id="ProtNLM"/>
    </source>
</evidence>
<accession>A0A1G1XBU6</accession>
<proteinExistence type="predicted"/>
<dbReference type="Gene3D" id="3.20.20.80">
    <property type="entry name" value="Glycosidases"/>
    <property type="match status" value="1"/>
</dbReference>
<name>A0A1G1XBU6_9BACT</name>
<evidence type="ECO:0000313" key="2">
    <source>
        <dbReference type="Proteomes" id="UP000177941"/>
    </source>
</evidence>
<dbReference type="AlphaFoldDB" id="A0A1G1XBU6"/>
<dbReference type="EMBL" id="MHHS01000008">
    <property type="protein sequence ID" value="OGY37381.1"/>
    <property type="molecule type" value="Genomic_DNA"/>
</dbReference>
<comment type="caution">
    <text evidence="1">The sequence shown here is derived from an EMBL/GenBank/DDBJ whole genome shotgun (WGS) entry which is preliminary data.</text>
</comment>
<dbReference type="Proteomes" id="UP000177941">
    <property type="component" value="Unassembled WGS sequence"/>
</dbReference>
<organism evidence="1 2">
    <name type="scientific">Candidatus Andersenbacteria bacterium RIFCSPHIGHO2_12_FULL_45_11b</name>
    <dbReference type="NCBI Taxonomy" id="1797282"/>
    <lineage>
        <taxon>Bacteria</taxon>
        <taxon>Candidatus Anderseniibacteriota</taxon>
    </lineage>
</organism>
<sequence>MPQAVGVTFSAPQASGIGLDWKQAYIAILDDLQVRHLRLSAYWDAIQPVSQDAYDFSDLDYQVREAEKRDVSIVLSVGRKLPRWPECHIPAWAQGLSEQEQQARVLAMLGVVVDRYKQSPALDMWQLENEPLLSFGICPKADANFLDQEQAVVRAHDIAHAILITDSGELNSWLGAARYGDVLGTTMYRTVFSNRTNKLFHYDYLFPSWMYRLKAHYIGLLFHKPVIISELQGEPWGTKPYNEMDIGERMKSFSPARFLQLQLFAERTQLSRVYWWGVEYWYWEKAVHHNDAYWDIAKTIFSAKGGGTYGK</sequence>
<gene>
    <name evidence="1" type="ORF">A3E36_03060</name>
</gene>
<evidence type="ECO:0000313" key="1">
    <source>
        <dbReference type="EMBL" id="OGY37381.1"/>
    </source>
</evidence>
<reference evidence="1 2" key="1">
    <citation type="journal article" date="2016" name="Nat. Commun.">
        <title>Thousands of microbial genomes shed light on interconnected biogeochemical processes in an aquifer system.</title>
        <authorList>
            <person name="Anantharaman K."/>
            <person name="Brown C.T."/>
            <person name="Hug L.A."/>
            <person name="Sharon I."/>
            <person name="Castelle C.J."/>
            <person name="Probst A.J."/>
            <person name="Thomas B.C."/>
            <person name="Singh A."/>
            <person name="Wilkins M.J."/>
            <person name="Karaoz U."/>
            <person name="Brodie E.L."/>
            <person name="Williams K.H."/>
            <person name="Hubbard S.S."/>
            <person name="Banfield J.F."/>
        </authorList>
    </citation>
    <scope>NUCLEOTIDE SEQUENCE [LARGE SCALE GENOMIC DNA]</scope>
</reference>